<gene>
    <name evidence="5" type="primary">LOC112459183</name>
</gene>
<keyword evidence="1" id="KW-0547">Nucleotide-binding</keyword>
<dbReference type="GO" id="GO:0005739">
    <property type="term" value="C:mitochondrion"/>
    <property type="evidence" value="ECO:0007669"/>
    <property type="project" value="TreeGrafter"/>
</dbReference>
<dbReference type="CTD" id="283459"/>
<feature type="region of interest" description="Disordered" evidence="3">
    <location>
        <begin position="43"/>
        <end position="68"/>
    </location>
</feature>
<reference evidence="5" key="1">
    <citation type="submission" date="2025-08" db="UniProtKB">
        <authorList>
            <consortium name="RefSeq"/>
        </authorList>
    </citation>
    <scope>IDENTIFICATION</scope>
    <source>
        <tissue evidence="5">Whole body</tissue>
    </source>
</reference>
<name>A0A6J1QB90_9HYME</name>
<dbReference type="PANTHER" id="PTHR15004">
    <property type="entry name" value="GLUTAMYL-TRNA(GLN) AMIDOTRANSFERASE SUBUNIT C, MITOCHONDRIAL"/>
    <property type="match status" value="1"/>
</dbReference>
<dbReference type="GeneID" id="112459183"/>
<feature type="compositionally biased region" description="Polar residues" evidence="3">
    <location>
        <begin position="43"/>
        <end position="57"/>
    </location>
</feature>
<dbReference type="PANTHER" id="PTHR15004:SF0">
    <property type="entry name" value="GLUTAMYL-TRNA(GLN) AMIDOTRANSFERASE SUBUNIT C, MITOCHONDRIAL"/>
    <property type="match status" value="1"/>
</dbReference>
<sequence>MALLRRIRPAYRLFGEGVVVVIFSRRGNAVPSFRTCCFSTASTKQRQHQQPETNNEVKNCDSRSSGDKKPVIDETTIRRIERLALVGFEYRQSKRVLEEAIAFTERLRTVGIDETVRPMYSTLENDCIHLRDDVARHDVERREILKNAAVLEEEYFVAPLATNKEKESEPKR</sequence>
<dbReference type="GO" id="GO:0000166">
    <property type="term" value="F:nucleotide binding"/>
    <property type="evidence" value="ECO:0007669"/>
    <property type="project" value="UniProtKB-KW"/>
</dbReference>
<protein>
    <submittedName>
        <fullName evidence="5">Glutamyl-tRNA(Gln) amidotransferase subunit C, mitochondrial</fullName>
    </submittedName>
</protein>
<evidence type="ECO:0000256" key="3">
    <source>
        <dbReference type="SAM" id="MobiDB-lite"/>
    </source>
</evidence>
<keyword evidence="4" id="KW-1185">Reference proteome</keyword>
<dbReference type="Pfam" id="PF02686">
    <property type="entry name" value="GatC"/>
    <property type="match status" value="1"/>
</dbReference>
<evidence type="ECO:0000313" key="5">
    <source>
        <dbReference type="RefSeq" id="XP_024878958.1"/>
    </source>
</evidence>
<keyword evidence="2" id="KW-0496">Mitochondrion</keyword>
<dbReference type="Proteomes" id="UP000504618">
    <property type="component" value="Unplaced"/>
</dbReference>
<accession>A0A6J1QB90</accession>
<proteinExistence type="predicted"/>
<dbReference type="InterPro" id="IPR003837">
    <property type="entry name" value="GatC"/>
</dbReference>
<dbReference type="GO" id="GO:0032543">
    <property type="term" value="P:mitochondrial translation"/>
    <property type="evidence" value="ECO:0007669"/>
    <property type="project" value="TreeGrafter"/>
</dbReference>
<feature type="compositionally biased region" description="Basic and acidic residues" evidence="3">
    <location>
        <begin position="58"/>
        <end position="68"/>
    </location>
</feature>
<dbReference type="SUPFAM" id="SSF141000">
    <property type="entry name" value="Glu-tRNAGln amidotransferase C subunit"/>
    <property type="match status" value="1"/>
</dbReference>
<dbReference type="AlphaFoldDB" id="A0A6J1QB90"/>
<evidence type="ECO:0000256" key="1">
    <source>
        <dbReference type="ARBA" id="ARBA00022741"/>
    </source>
</evidence>
<evidence type="ECO:0000256" key="2">
    <source>
        <dbReference type="ARBA" id="ARBA00023128"/>
    </source>
</evidence>
<dbReference type="InterPro" id="IPR036113">
    <property type="entry name" value="Asp/Glu-ADT_sf_sub_c"/>
</dbReference>
<dbReference type="RefSeq" id="XP_024878958.1">
    <property type="nucleotide sequence ID" value="XM_025023190.1"/>
</dbReference>
<dbReference type="GO" id="GO:0070681">
    <property type="term" value="P:glutaminyl-tRNAGln biosynthesis via transamidation"/>
    <property type="evidence" value="ECO:0007669"/>
    <property type="project" value="TreeGrafter"/>
</dbReference>
<dbReference type="GO" id="GO:0030956">
    <property type="term" value="C:glutamyl-tRNA(Gln) amidotransferase complex"/>
    <property type="evidence" value="ECO:0007669"/>
    <property type="project" value="TreeGrafter"/>
</dbReference>
<evidence type="ECO:0000313" key="4">
    <source>
        <dbReference type="Proteomes" id="UP000504618"/>
    </source>
</evidence>
<dbReference type="OrthoDB" id="5394539at2759"/>
<organism evidence="4 5">
    <name type="scientific">Temnothorax curvispinosus</name>
    <dbReference type="NCBI Taxonomy" id="300111"/>
    <lineage>
        <taxon>Eukaryota</taxon>
        <taxon>Metazoa</taxon>
        <taxon>Ecdysozoa</taxon>
        <taxon>Arthropoda</taxon>
        <taxon>Hexapoda</taxon>
        <taxon>Insecta</taxon>
        <taxon>Pterygota</taxon>
        <taxon>Neoptera</taxon>
        <taxon>Endopterygota</taxon>
        <taxon>Hymenoptera</taxon>
        <taxon>Apocrita</taxon>
        <taxon>Aculeata</taxon>
        <taxon>Formicoidea</taxon>
        <taxon>Formicidae</taxon>
        <taxon>Myrmicinae</taxon>
        <taxon>Temnothorax</taxon>
    </lineage>
</organism>
<dbReference type="GO" id="GO:0006450">
    <property type="term" value="P:regulation of translational fidelity"/>
    <property type="evidence" value="ECO:0007669"/>
    <property type="project" value="InterPro"/>
</dbReference>